<evidence type="ECO:0008006" key="5">
    <source>
        <dbReference type="Google" id="ProtNLM"/>
    </source>
</evidence>
<feature type="transmembrane region" description="Helical" evidence="2">
    <location>
        <begin position="52"/>
        <end position="74"/>
    </location>
</feature>
<proteinExistence type="predicted"/>
<keyword evidence="2" id="KW-0812">Transmembrane</keyword>
<dbReference type="EMBL" id="JAAOCD010000001">
    <property type="protein sequence ID" value="NHK96941.1"/>
    <property type="molecule type" value="Genomic_DNA"/>
</dbReference>
<sequence length="76" mass="8249">MTVFDNGADRPSEFGDSSTRPTLWDEPSRHPDSTLERRRPRAAAPRRSSTGLWLAAIAVVGAAAAGLVLLARYLSR</sequence>
<gene>
    <name evidence="3" type="ORF">G7087_00985</name>
</gene>
<dbReference type="RefSeq" id="WP_009857613.1">
    <property type="nucleotide sequence ID" value="NZ_JAAOCD010000001.1"/>
</dbReference>
<evidence type="ECO:0000256" key="2">
    <source>
        <dbReference type="SAM" id="Phobius"/>
    </source>
</evidence>
<evidence type="ECO:0000313" key="4">
    <source>
        <dbReference type="Proteomes" id="UP000802098"/>
    </source>
</evidence>
<evidence type="ECO:0000313" key="3">
    <source>
        <dbReference type="EMBL" id="NHK96941.1"/>
    </source>
</evidence>
<dbReference type="Proteomes" id="UP000802098">
    <property type="component" value="Unassembled WGS sequence"/>
</dbReference>
<accession>A0ABX0HTI9</accession>
<keyword evidence="4" id="KW-1185">Reference proteome</keyword>
<feature type="compositionally biased region" description="Basic and acidic residues" evidence="1">
    <location>
        <begin position="26"/>
        <end position="37"/>
    </location>
</feature>
<organism evidence="3 4">
    <name type="scientific">Rubrivivax benzoatilyticus</name>
    <dbReference type="NCBI Taxonomy" id="316997"/>
    <lineage>
        <taxon>Bacteria</taxon>
        <taxon>Pseudomonadati</taxon>
        <taxon>Pseudomonadota</taxon>
        <taxon>Betaproteobacteria</taxon>
        <taxon>Burkholderiales</taxon>
        <taxon>Sphaerotilaceae</taxon>
        <taxon>Rubrivivax</taxon>
    </lineage>
</organism>
<comment type="caution">
    <text evidence="3">The sequence shown here is derived from an EMBL/GenBank/DDBJ whole genome shotgun (WGS) entry which is preliminary data.</text>
</comment>
<feature type="region of interest" description="Disordered" evidence="1">
    <location>
        <begin position="1"/>
        <end position="49"/>
    </location>
</feature>
<name>A0ABX0HTI9_9BURK</name>
<evidence type="ECO:0000256" key="1">
    <source>
        <dbReference type="SAM" id="MobiDB-lite"/>
    </source>
</evidence>
<reference evidence="3 4" key="1">
    <citation type="submission" date="2020-03" db="EMBL/GenBank/DDBJ databases">
        <title>Rubrivivax benzoatilyticus JA2 (sequenced after 10 years sub-culturing).</title>
        <authorList>
            <person name="Gupta D."/>
            <person name="Chintalapati S."/>
            <person name="Chintalapati V.R."/>
        </authorList>
    </citation>
    <scope>NUCLEOTIDE SEQUENCE [LARGE SCALE GENOMIC DNA]</scope>
    <source>
        <strain evidence="3 4">JA2-Mal</strain>
    </source>
</reference>
<keyword evidence="2" id="KW-0472">Membrane</keyword>
<protein>
    <recommendedName>
        <fullName evidence="5">DUF3999 family protein</fullName>
    </recommendedName>
</protein>
<keyword evidence="2" id="KW-1133">Transmembrane helix</keyword>